<comment type="caution">
    <text evidence="17">The sequence shown here is derived from an EMBL/GenBank/DDBJ whole genome shotgun (WGS) entry which is preliminary data.</text>
</comment>
<organism evidence="17 18">
    <name type="scientific">Paracoccus caeni</name>
    <dbReference type="NCBI Taxonomy" id="657651"/>
    <lineage>
        <taxon>Bacteria</taxon>
        <taxon>Pseudomonadati</taxon>
        <taxon>Pseudomonadota</taxon>
        <taxon>Alphaproteobacteria</taxon>
        <taxon>Rhodobacterales</taxon>
        <taxon>Paracoccaceae</taxon>
        <taxon>Paracoccus</taxon>
    </lineage>
</organism>
<feature type="binding site" evidence="12 13">
    <location>
        <position position="285"/>
    </location>
    <ligand>
        <name>L-serine</name>
        <dbReference type="ChEBI" id="CHEBI:33384"/>
    </ligand>
</feature>
<dbReference type="InterPro" id="IPR033729">
    <property type="entry name" value="SerRS_core"/>
</dbReference>
<evidence type="ECO:0000259" key="16">
    <source>
        <dbReference type="PROSITE" id="PS50862"/>
    </source>
</evidence>
<feature type="binding site" evidence="13">
    <location>
        <position position="262"/>
    </location>
    <ligand>
        <name>L-serine</name>
        <dbReference type="ChEBI" id="CHEBI:33384"/>
    </ligand>
</feature>
<feature type="domain" description="Aminoacyl-transfer RNA synthetases class-II family profile" evidence="16">
    <location>
        <begin position="173"/>
        <end position="410"/>
    </location>
</feature>
<dbReference type="PRINTS" id="PR00981">
    <property type="entry name" value="TRNASYNTHSER"/>
</dbReference>
<evidence type="ECO:0000256" key="8">
    <source>
        <dbReference type="ARBA" id="ARBA00022917"/>
    </source>
</evidence>
<evidence type="ECO:0000256" key="2">
    <source>
        <dbReference type="ARBA" id="ARBA00005045"/>
    </source>
</evidence>
<comment type="subcellular location">
    <subcellularLocation>
        <location evidence="1 12">Cytoplasm</location>
    </subcellularLocation>
</comment>
<evidence type="ECO:0000256" key="11">
    <source>
        <dbReference type="ARBA" id="ARBA00048823"/>
    </source>
</evidence>
<dbReference type="Pfam" id="PF00587">
    <property type="entry name" value="tRNA-synt_2b"/>
    <property type="match status" value="1"/>
</dbReference>
<proteinExistence type="inferred from homology"/>
<feature type="binding site" evidence="12">
    <location>
        <begin position="231"/>
        <end position="233"/>
    </location>
    <ligand>
        <name>L-serine</name>
        <dbReference type="ChEBI" id="CHEBI:33384"/>
    </ligand>
</feature>
<evidence type="ECO:0000256" key="9">
    <source>
        <dbReference type="ARBA" id="ARBA00023146"/>
    </source>
</evidence>
<dbReference type="SUPFAM" id="SSF46589">
    <property type="entry name" value="tRNA-binding arm"/>
    <property type="match status" value="1"/>
</dbReference>
<keyword evidence="6 12" id="KW-0547">Nucleotide-binding</keyword>
<dbReference type="EMBL" id="JAEPRQ010000001">
    <property type="protein sequence ID" value="MBK4214663.1"/>
    <property type="molecule type" value="Genomic_DNA"/>
</dbReference>
<dbReference type="GO" id="GO:0005524">
    <property type="term" value="F:ATP binding"/>
    <property type="evidence" value="ECO:0007669"/>
    <property type="project" value="UniProtKB-UniRule"/>
</dbReference>
<comment type="function">
    <text evidence="12">Catalyzes the attachment of serine to tRNA(Ser). Is also able to aminoacylate tRNA(Sec) with serine, to form the misacylated tRNA L-seryl-tRNA(Sec), which will be further converted into selenocysteinyl-tRNA(Sec).</text>
</comment>
<comment type="catalytic activity">
    <reaction evidence="11 12">
        <text>tRNA(Ser) + L-serine + ATP = L-seryl-tRNA(Ser) + AMP + diphosphate + H(+)</text>
        <dbReference type="Rhea" id="RHEA:12292"/>
        <dbReference type="Rhea" id="RHEA-COMP:9669"/>
        <dbReference type="Rhea" id="RHEA-COMP:9703"/>
        <dbReference type="ChEBI" id="CHEBI:15378"/>
        <dbReference type="ChEBI" id="CHEBI:30616"/>
        <dbReference type="ChEBI" id="CHEBI:33019"/>
        <dbReference type="ChEBI" id="CHEBI:33384"/>
        <dbReference type="ChEBI" id="CHEBI:78442"/>
        <dbReference type="ChEBI" id="CHEBI:78533"/>
        <dbReference type="ChEBI" id="CHEBI:456215"/>
        <dbReference type="EC" id="6.1.1.11"/>
    </reaction>
</comment>
<accession>A0A934SHP7</accession>
<evidence type="ECO:0000256" key="12">
    <source>
        <dbReference type="HAMAP-Rule" id="MF_00176"/>
    </source>
</evidence>
<dbReference type="InterPro" id="IPR045864">
    <property type="entry name" value="aa-tRNA-synth_II/BPL/LPL"/>
</dbReference>
<sequence>MHDIRAIRENPEAFDAALKRRGLSGLSGEILSLDAERRSRIAEAESAQAEQNRASKEVGAAKARGDDAEFERLRALVAEKKADVARMQAEAQALDERLREALIGIPNLPLDSVPDGVDENDNVELHQWGTPRQFNFAPVEHFEIAGVKPGMDFETAAKLSGSRFVVLKGAVARVQRALAQFMIDLHVTQHDLEETWTPVLVLEEMMYGTGQLPKFGEDSYQTREGYWLIPTSEVTLTNTVNGDLVEHASLPRRMVAHSQCFRSEAGSAGRDTTGMLRQHQFEKVEMVSITDAETGVAEHARMTRCAEAVLEALELPYRTVVLSTGDMGFGARITHDIEVWLPGQYKYREISSISYCGDFQARRMNARYRPEGGGKPEFVHTLNGSGLAVGRTLIAVLENGQQEDGSVLLPAALHPYLGGATQITAEGSLA</sequence>
<dbReference type="InterPro" id="IPR010978">
    <property type="entry name" value="tRNA-bd_arm"/>
</dbReference>
<evidence type="ECO:0000256" key="1">
    <source>
        <dbReference type="ARBA" id="ARBA00004496"/>
    </source>
</evidence>
<dbReference type="GO" id="GO:0005737">
    <property type="term" value="C:cytoplasm"/>
    <property type="evidence" value="ECO:0007669"/>
    <property type="project" value="UniProtKB-SubCell"/>
</dbReference>
<evidence type="ECO:0000256" key="13">
    <source>
        <dbReference type="PIRSR" id="PIRSR001529-1"/>
    </source>
</evidence>
<dbReference type="Pfam" id="PF02403">
    <property type="entry name" value="Seryl_tRNA_N"/>
    <property type="match status" value="1"/>
</dbReference>
<dbReference type="Gene3D" id="1.10.287.40">
    <property type="entry name" value="Serine-tRNA synthetase, tRNA binding domain"/>
    <property type="match status" value="1"/>
</dbReference>
<feature type="binding site" evidence="12 14">
    <location>
        <begin position="349"/>
        <end position="352"/>
    </location>
    <ligand>
        <name>ATP</name>
        <dbReference type="ChEBI" id="CHEBI:30616"/>
    </ligand>
</feature>
<dbReference type="AlphaFoldDB" id="A0A934SHP7"/>
<dbReference type="InterPro" id="IPR002314">
    <property type="entry name" value="aa-tRNA-synt_IIb"/>
</dbReference>
<comment type="pathway">
    <text evidence="2 12">Aminoacyl-tRNA biosynthesis; selenocysteinyl-tRNA(Sec) biosynthesis; L-seryl-tRNA(Sec) from L-serine and tRNA(Sec): step 1/1.</text>
</comment>
<evidence type="ECO:0000256" key="4">
    <source>
        <dbReference type="ARBA" id="ARBA00022490"/>
    </source>
</evidence>
<evidence type="ECO:0000256" key="3">
    <source>
        <dbReference type="ARBA" id="ARBA00010728"/>
    </source>
</evidence>
<dbReference type="HAMAP" id="MF_00176">
    <property type="entry name" value="Ser_tRNA_synth_type1"/>
    <property type="match status" value="1"/>
</dbReference>
<evidence type="ECO:0000256" key="10">
    <source>
        <dbReference type="ARBA" id="ARBA00047929"/>
    </source>
</evidence>
<dbReference type="CDD" id="cd00770">
    <property type="entry name" value="SerRS_core"/>
    <property type="match status" value="1"/>
</dbReference>
<keyword evidence="4 12" id="KW-0963">Cytoplasm</keyword>
<comment type="similarity">
    <text evidence="3 12">Belongs to the class-II aminoacyl-tRNA synthetase family. Type-1 seryl-tRNA synthetase subfamily.</text>
</comment>
<dbReference type="EC" id="6.1.1.11" evidence="12"/>
<dbReference type="Proteomes" id="UP000640485">
    <property type="component" value="Unassembled WGS sequence"/>
</dbReference>
<keyword evidence="7 12" id="KW-0067">ATP-binding</keyword>
<keyword evidence="8 12" id="KW-0648">Protein biosynthesis</keyword>
<dbReference type="InterPro" id="IPR042103">
    <property type="entry name" value="SerRS_1_N_sf"/>
</dbReference>
<dbReference type="Gene3D" id="3.30.930.10">
    <property type="entry name" value="Bira Bifunctional Protein, Domain 2"/>
    <property type="match status" value="1"/>
</dbReference>
<keyword evidence="18" id="KW-1185">Reference proteome</keyword>
<evidence type="ECO:0000256" key="7">
    <source>
        <dbReference type="ARBA" id="ARBA00022840"/>
    </source>
</evidence>
<comment type="subunit">
    <text evidence="12">Homodimer. The tRNA molecule binds across the dimer.</text>
</comment>
<evidence type="ECO:0000256" key="5">
    <source>
        <dbReference type="ARBA" id="ARBA00022598"/>
    </source>
</evidence>
<name>A0A934SHP7_9RHOB</name>
<feature type="binding site" evidence="12">
    <location>
        <position position="385"/>
    </location>
    <ligand>
        <name>L-serine</name>
        <dbReference type="ChEBI" id="CHEBI:33384"/>
    </ligand>
</feature>
<dbReference type="PROSITE" id="PS50862">
    <property type="entry name" value="AA_TRNA_LIGASE_II"/>
    <property type="match status" value="1"/>
</dbReference>
<gene>
    <name evidence="12 17" type="primary">serS</name>
    <name evidence="17" type="ORF">JJJ17_01845</name>
</gene>
<evidence type="ECO:0000313" key="17">
    <source>
        <dbReference type="EMBL" id="MBK4214663.1"/>
    </source>
</evidence>
<comment type="catalytic activity">
    <reaction evidence="10 12">
        <text>tRNA(Sec) + L-serine + ATP = L-seryl-tRNA(Sec) + AMP + diphosphate + H(+)</text>
        <dbReference type="Rhea" id="RHEA:42580"/>
        <dbReference type="Rhea" id="RHEA-COMP:9742"/>
        <dbReference type="Rhea" id="RHEA-COMP:10128"/>
        <dbReference type="ChEBI" id="CHEBI:15378"/>
        <dbReference type="ChEBI" id="CHEBI:30616"/>
        <dbReference type="ChEBI" id="CHEBI:33019"/>
        <dbReference type="ChEBI" id="CHEBI:33384"/>
        <dbReference type="ChEBI" id="CHEBI:78442"/>
        <dbReference type="ChEBI" id="CHEBI:78533"/>
        <dbReference type="ChEBI" id="CHEBI:456215"/>
        <dbReference type="EC" id="6.1.1.11"/>
    </reaction>
</comment>
<dbReference type="SUPFAM" id="SSF55681">
    <property type="entry name" value="Class II aaRS and biotin synthetases"/>
    <property type="match status" value="1"/>
</dbReference>
<keyword evidence="15" id="KW-0175">Coiled coil</keyword>
<dbReference type="PANTHER" id="PTHR43697">
    <property type="entry name" value="SERYL-TRNA SYNTHETASE"/>
    <property type="match status" value="1"/>
</dbReference>
<feature type="binding site" evidence="13">
    <location>
        <position position="231"/>
    </location>
    <ligand>
        <name>L-serine</name>
        <dbReference type="ChEBI" id="CHEBI:33384"/>
    </ligand>
</feature>
<feature type="coiled-coil region" evidence="15">
    <location>
        <begin position="44"/>
        <end position="97"/>
    </location>
</feature>
<dbReference type="GO" id="GO:0006434">
    <property type="term" value="P:seryl-tRNA aminoacylation"/>
    <property type="evidence" value="ECO:0007669"/>
    <property type="project" value="UniProtKB-UniRule"/>
</dbReference>
<evidence type="ECO:0000313" key="18">
    <source>
        <dbReference type="Proteomes" id="UP000640485"/>
    </source>
</evidence>
<comment type="domain">
    <text evidence="12">Consists of two distinct domains, a catalytic core and a N-terminal extension that is involved in tRNA binding.</text>
</comment>
<dbReference type="PANTHER" id="PTHR43697:SF1">
    <property type="entry name" value="SERINE--TRNA LIGASE"/>
    <property type="match status" value="1"/>
</dbReference>
<comment type="caution">
    <text evidence="12">Lacks conserved residue(s) required for the propagation of feature annotation.</text>
</comment>
<dbReference type="RefSeq" id="WP_200683355.1">
    <property type="nucleotide sequence ID" value="NZ_JAEPRQ010000001.1"/>
</dbReference>
<reference evidence="17" key="1">
    <citation type="submission" date="2021-01" db="EMBL/GenBank/DDBJ databases">
        <title>Paracoccus amoyensis sp. nov., isolated from the surface seawater along the coast of Xiamen Island, China.</title>
        <authorList>
            <person name="Lyu L."/>
        </authorList>
    </citation>
    <scope>NUCLEOTIDE SEQUENCE</scope>
    <source>
        <strain evidence="17">MJ17</strain>
    </source>
</reference>
<dbReference type="InterPro" id="IPR015866">
    <property type="entry name" value="Ser-tRNA-synth_1_N"/>
</dbReference>
<protein>
    <recommendedName>
        <fullName evidence="12">Serine--tRNA ligase</fullName>
        <ecNumber evidence="12">6.1.1.11</ecNumber>
    </recommendedName>
    <alternativeName>
        <fullName evidence="12">Seryl-tRNA synthetase</fullName>
        <shortName evidence="12">SerRS</shortName>
    </alternativeName>
    <alternativeName>
        <fullName evidence="12">Seryl-tRNA(Ser/Sec) synthetase</fullName>
    </alternativeName>
</protein>
<dbReference type="NCBIfam" id="TIGR00414">
    <property type="entry name" value="serS"/>
    <property type="match status" value="1"/>
</dbReference>
<dbReference type="PIRSF" id="PIRSF001529">
    <property type="entry name" value="Ser-tRNA-synth_IIa"/>
    <property type="match status" value="1"/>
</dbReference>
<dbReference type="InterPro" id="IPR002317">
    <property type="entry name" value="Ser-tRNA-ligase_type_1"/>
</dbReference>
<keyword evidence="5 12" id="KW-0436">Ligase</keyword>
<feature type="binding site" evidence="12 14">
    <location>
        <begin position="262"/>
        <end position="264"/>
    </location>
    <ligand>
        <name>ATP</name>
        <dbReference type="ChEBI" id="CHEBI:30616"/>
    </ligand>
</feature>
<evidence type="ECO:0000256" key="6">
    <source>
        <dbReference type="ARBA" id="ARBA00022741"/>
    </source>
</evidence>
<keyword evidence="9 12" id="KW-0030">Aminoacyl-tRNA synthetase</keyword>
<evidence type="ECO:0000256" key="15">
    <source>
        <dbReference type="SAM" id="Coils"/>
    </source>
</evidence>
<dbReference type="InterPro" id="IPR006195">
    <property type="entry name" value="aa-tRNA-synth_II"/>
</dbReference>
<dbReference type="GO" id="GO:0016260">
    <property type="term" value="P:selenocysteine biosynthetic process"/>
    <property type="evidence" value="ECO:0007669"/>
    <property type="project" value="UniProtKB-UniRule"/>
</dbReference>
<feature type="binding site" evidence="13">
    <location>
        <position position="383"/>
    </location>
    <ligand>
        <name>L-serine</name>
        <dbReference type="ChEBI" id="CHEBI:33384"/>
    </ligand>
</feature>
<evidence type="ECO:0000256" key="14">
    <source>
        <dbReference type="PIRSR" id="PIRSR001529-2"/>
    </source>
</evidence>
<dbReference type="GO" id="GO:0004828">
    <property type="term" value="F:serine-tRNA ligase activity"/>
    <property type="evidence" value="ECO:0007669"/>
    <property type="project" value="UniProtKB-UniRule"/>
</dbReference>